<organism evidence="4 5">
    <name type="scientific">Geodermatophilus dictyosporus</name>
    <dbReference type="NCBI Taxonomy" id="1523247"/>
    <lineage>
        <taxon>Bacteria</taxon>
        <taxon>Bacillati</taxon>
        <taxon>Actinomycetota</taxon>
        <taxon>Actinomycetes</taxon>
        <taxon>Geodermatophilales</taxon>
        <taxon>Geodermatophilaceae</taxon>
        <taxon>Geodermatophilus</taxon>
    </lineage>
</organism>
<feature type="transmembrane region" description="Helical" evidence="2">
    <location>
        <begin position="74"/>
        <end position="93"/>
    </location>
</feature>
<gene>
    <name evidence="4" type="ORF">SAMN05660464_0144</name>
</gene>
<reference evidence="5" key="1">
    <citation type="submission" date="2016-10" db="EMBL/GenBank/DDBJ databases">
        <authorList>
            <person name="Varghese N."/>
            <person name="Submissions S."/>
        </authorList>
    </citation>
    <scope>NUCLEOTIDE SEQUENCE [LARGE SCALE GENOMIC DNA]</scope>
    <source>
        <strain evidence="5">DSM 44208</strain>
    </source>
</reference>
<accession>A0A1I5UA53</accession>
<name>A0A1I5UA53_9ACTN</name>
<dbReference type="STRING" id="1523247.SAMN05660464_0144"/>
<dbReference type="Proteomes" id="UP000198857">
    <property type="component" value="Unassembled WGS sequence"/>
</dbReference>
<dbReference type="SUPFAM" id="SSF103481">
    <property type="entry name" value="Multidrug resistance efflux transporter EmrE"/>
    <property type="match status" value="1"/>
</dbReference>
<feature type="transmembrane region" description="Helical" evidence="2">
    <location>
        <begin position="43"/>
        <end position="62"/>
    </location>
</feature>
<evidence type="ECO:0000313" key="4">
    <source>
        <dbReference type="EMBL" id="SFP91526.1"/>
    </source>
</evidence>
<feature type="transmembrane region" description="Helical" evidence="2">
    <location>
        <begin position="7"/>
        <end position="28"/>
    </location>
</feature>
<comment type="similarity">
    <text evidence="1">Belongs to the EamA transporter family.</text>
</comment>
<evidence type="ECO:0000256" key="1">
    <source>
        <dbReference type="ARBA" id="ARBA00007362"/>
    </source>
</evidence>
<dbReference type="GO" id="GO:0016020">
    <property type="term" value="C:membrane"/>
    <property type="evidence" value="ECO:0007669"/>
    <property type="project" value="InterPro"/>
</dbReference>
<feature type="domain" description="EamA" evidence="3">
    <location>
        <begin position="6"/>
        <end position="112"/>
    </location>
</feature>
<sequence length="118" mass="11495">MLGRHGAWGVSVHTTWLAAVAFAVWGLVWEGPPAVATLTARDLLAAGFLAVAVTAVAFVLWYSTVGRLGAGRAGLLTGIAPVAAAGTGVLLGGAAPSPAVWLGIAVVAAGLAAGLRAG</sequence>
<proteinExistence type="inferred from homology"/>
<dbReference type="InterPro" id="IPR000620">
    <property type="entry name" value="EamA_dom"/>
</dbReference>
<evidence type="ECO:0000313" key="5">
    <source>
        <dbReference type="Proteomes" id="UP000198857"/>
    </source>
</evidence>
<dbReference type="Pfam" id="PF00892">
    <property type="entry name" value="EamA"/>
    <property type="match status" value="1"/>
</dbReference>
<feature type="transmembrane region" description="Helical" evidence="2">
    <location>
        <begin position="99"/>
        <end position="117"/>
    </location>
</feature>
<protein>
    <submittedName>
        <fullName evidence="4">EamA-like transporter family protein</fullName>
    </submittedName>
</protein>
<evidence type="ECO:0000256" key="2">
    <source>
        <dbReference type="SAM" id="Phobius"/>
    </source>
</evidence>
<keyword evidence="2" id="KW-0472">Membrane</keyword>
<dbReference type="AlphaFoldDB" id="A0A1I5UA53"/>
<keyword evidence="2" id="KW-0812">Transmembrane</keyword>
<keyword evidence="5" id="KW-1185">Reference proteome</keyword>
<evidence type="ECO:0000259" key="3">
    <source>
        <dbReference type="Pfam" id="PF00892"/>
    </source>
</evidence>
<dbReference type="EMBL" id="FOWQ01000010">
    <property type="protein sequence ID" value="SFP91526.1"/>
    <property type="molecule type" value="Genomic_DNA"/>
</dbReference>
<keyword evidence="2" id="KW-1133">Transmembrane helix</keyword>
<dbReference type="InterPro" id="IPR037185">
    <property type="entry name" value="EmrE-like"/>
</dbReference>